<dbReference type="Proteomes" id="UP000663873">
    <property type="component" value="Unassembled WGS sequence"/>
</dbReference>
<dbReference type="EMBL" id="CAJOBR010005573">
    <property type="protein sequence ID" value="CAF4822062.1"/>
    <property type="molecule type" value="Genomic_DNA"/>
</dbReference>
<evidence type="ECO:0000313" key="9">
    <source>
        <dbReference type="Proteomes" id="UP000663873"/>
    </source>
</evidence>
<dbReference type="InterPro" id="IPR001424">
    <property type="entry name" value="SOD_Cu_Zn_dom"/>
</dbReference>
<dbReference type="CDD" id="cd00305">
    <property type="entry name" value="Cu-Zn_Superoxide_Dismutase"/>
    <property type="match status" value="1"/>
</dbReference>
<evidence type="ECO:0000313" key="5">
    <source>
        <dbReference type="EMBL" id="CAF4535750.1"/>
    </source>
</evidence>
<comment type="cofactor">
    <cofactor evidence="1">
        <name>Zn(2+)</name>
        <dbReference type="ChEBI" id="CHEBI:29105"/>
    </cofactor>
    <text evidence="1">Binds 1 zinc ion per subunit.</text>
</comment>
<dbReference type="InterPro" id="IPR036423">
    <property type="entry name" value="SOD-like_Cu/Zn_dom_sf"/>
</dbReference>
<dbReference type="Gene3D" id="2.60.40.200">
    <property type="entry name" value="Superoxide dismutase, copper/zinc binding domain"/>
    <property type="match status" value="1"/>
</dbReference>
<evidence type="ECO:0000259" key="3">
    <source>
        <dbReference type="Pfam" id="PF00080"/>
    </source>
</evidence>
<dbReference type="Proteomes" id="UP000663838">
    <property type="component" value="Unassembled WGS sequence"/>
</dbReference>
<dbReference type="GO" id="GO:0005507">
    <property type="term" value="F:copper ion binding"/>
    <property type="evidence" value="ECO:0007669"/>
    <property type="project" value="InterPro"/>
</dbReference>
<dbReference type="InterPro" id="IPR018152">
    <property type="entry name" value="SOD_Cu/Zn_BS"/>
</dbReference>
<sequence length="183" mass="19404">MKLILTILVLVVSFVQESNGNYAEALMYLTGTNDFIGTISFNEQEVAWGVIISDSVNRVRPSATLVSLALDGFHIHSLPIGDNHNCSAGGAHFNPYNVSHGMPRDAVRHVGDLGNIETDADGRAYIAMRDNVISIGFDKTRNVVGLPIVIHNLTDDGGHTGKGESNTTGNAGARVACGTILSS</sequence>
<dbReference type="InterPro" id="IPR024134">
    <property type="entry name" value="SOD_Cu/Zn_/chaperone"/>
</dbReference>
<reference evidence="7" key="1">
    <citation type="submission" date="2021-02" db="EMBL/GenBank/DDBJ databases">
        <authorList>
            <person name="Nowell W R."/>
        </authorList>
    </citation>
    <scope>NUCLEOTIDE SEQUENCE</scope>
</reference>
<feature type="domain" description="Superoxide dismutase copper/zinc binding" evidence="3">
    <location>
        <begin position="37"/>
        <end position="180"/>
    </location>
</feature>
<dbReference type="EC" id="1.15.1.1" evidence="1"/>
<dbReference type="Proteomes" id="UP000663851">
    <property type="component" value="Unassembled WGS sequence"/>
</dbReference>
<dbReference type="EMBL" id="CAJOBO010005043">
    <property type="protein sequence ID" value="CAF4535750.1"/>
    <property type="molecule type" value="Genomic_DNA"/>
</dbReference>
<dbReference type="PANTHER" id="PTHR10003">
    <property type="entry name" value="SUPEROXIDE DISMUTASE CU-ZN -RELATED"/>
    <property type="match status" value="1"/>
</dbReference>
<comment type="function">
    <text evidence="1">Destroys radicals which are normally produced within the cells and which are toxic to biological systems.</text>
</comment>
<evidence type="ECO:0000313" key="8">
    <source>
        <dbReference type="Proteomes" id="UP000663848"/>
    </source>
</evidence>
<proteinExistence type="inferred from homology"/>
<comment type="catalytic activity">
    <reaction evidence="1">
        <text>2 superoxide + 2 H(+) = H2O2 + O2</text>
        <dbReference type="Rhea" id="RHEA:20696"/>
        <dbReference type="ChEBI" id="CHEBI:15378"/>
        <dbReference type="ChEBI" id="CHEBI:15379"/>
        <dbReference type="ChEBI" id="CHEBI:16240"/>
        <dbReference type="ChEBI" id="CHEBI:18421"/>
        <dbReference type="EC" id="1.15.1.1"/>
    </reaction>
</comment>
<evidence type="ECO:0000313" key="6">
    <source>
        <dbReference type="EMBL" id="CAF4773935.1"/>
    </source>
</evidence>
<dbReference type="PRINTS" id="PR00068">
    <property type="entry name" value="CUZNDISMTASE"/>
</dbReference>
<keyword evidence="2" id="KW-0732">Signal</keyword>
<name>A0A821QJQ4_9BILA</name>
<dbReference type="Pfam" id="PF00080">
    <property type="entry name" value="Sod_Cu"/>
    <property type="match status" value="1"/>
</dbReference>
<keyword evidence="1" id="KW-0862">Zinc</keyword>
<dbReference type="GO" id="GO:0004784">
    <property type="term" value="F:superoxide dismutase activity"/>
    <property type="evidence" value="ECO:0007669"/>
    <property type="project" value="UniProtKB-EC"/>
</dbReference>
<dbReference type="SUPFAM" id="SSF49329">
    <property type="entry name" value="Cu,Zn superoxide dismutase-like"/>
    <property type="match status" value="1"/>
</dbReference>
<keyword evidence="1" id="KW-0479">Metal-binding</keyword>
<evidence type="ECO:0000313" key="4">
    <source>
        <dbReference type="EMBL" id="CAF4502826.1"/>
    </source>
</evidence>
<evidence type="ECO:0000256" key="1">
    <source>
        <dbReference type="RuleBase" id="RU000393"/>
    </source>
</evidence>
<gene>
    <name evidence="5" type="ORF">HFQ381_LOCUS30014</name>
    <name evidence="7" type="ORF">QYT958_LOCUS25119</name>
    <name evidence="6" type="ORF">TOA249_LOCUS21755</name>
    <name evidence="4" type="ORF">UJA718_LOCUS26450</name>
</gene>
<comment type="caution">
    <text evidence="7">The sequence shown here is derived from an EMBL/GenBank/DDBJ whole genome shotgun (WGS) entry which is preliminary data.</text>
</comment>
<evidence type="ECO:0000256" key="2">
    <source>
        <dbReference type="SAM" id="SignalP"/>
    </source>
</evidence>
<dbReference type="EMBL" id="CAJOBS010001910">
    <property type="protein sequence ID" value="CAF4773935.1"/>
    <property type="molecule type" value="Genomic_DNA"/>
</dbReference>
<evidence type="ECO:0000313" key="7">
    <source>
        <dbReference type="EMBL" id="CAF4822062.1"/>
    </source>
</evidence>
<keyword evidence="1" id="KW-0186">Copper</keyword>
<comment type="similarity">
    <text evidence="1">Belongs to the Cu-Zn superoxide dismutase family.</text>
</comment>
<keyword evidence="1" id="KW-0560">Oxidoreductase</keyword>
<protein>
    <recommendedName>
        <fullName evidence="1">Superoxide dismutase [Cu-Zn]</fullName>
        <ecNumber evidence="1">1.15.1.1</ecNumber>
    </recommendedName>
</protein>
<feature type="signal peptide" evidence="2">
    <location>
        <begin position="1"/>
        <end position="20"/>
    </location>
</feature>
<dbReference type="Proteomes" id="UP000663848">
    <property type="component" value="Unassembled WGS sequence"/>
</dbReference>
<dbReference type="AlphaFoldDB" id="A0A821QJQ4"/>
<dbReference type="EMBL" id="CAJOBP010006883">
    <property type="protein sequence ID" value="CAF4502826.1"/>
    <property type="molecule type" value="Genomic_DNA"/>
</dbReference>
<feature type="chain" id="PRO_5035623626" description="Superoxide dismutase [Cu-Zn]" evidence="2">
    <location>
        <begin position="21"/>
        <end position="183"/>
    </location>
</feature>
<accession>A0A821QJQ4</accession>
<dbReference type="PROSITE" id="PS00332">
    <property type="entry name" value="SOD_CU_ZN_2"/>
    <property type="match status" value="1"/>
</dbReference>
<organism evidence="7 8">
    <name type="scientific">Rotaria socialis</name>
    <dbReference type="NCBI Taxonomy" id="392032"/>
    <lineage>
        <taxon>Eukaryota</taxon>
        <taxon>Metazoa</taxon>
        <taxon>Spiralia</taxon>
        <taxon>Gnathifera</taxon>
        <taxon>Rotifera</taxon>
        <taxon>Eurotatoria</taxon>
        <taxon>Bdelloidea</taxon>
        <taxon>Philodinida</taxon>
        <taxon>Philodinidae</taxon>
        <taxon>Rotaria</taxon>
    </lineage>
</organism>
<keyword evidence="9" id="KW-1185">Reference proteome</keyword>
<comment type="cofactor">
    <cofactor evidence="1">
        <name>Cu cation</name>
        <dbReference type="ChEBI" id="CHEBI:23378"/>
    </cofactor>
    <text evidence="1">Binds 1 copper ion per subunit.</text>
</comment>